<reference evidence="1 2" key="1">
    <citation type="submission" date="2020-03" db="EMBL/GenBank/DDBJ databases">
        <authorList>
            <person name="Wang L."/>
            <person name="He N."/>
            <person name="Li Y."/>
            <person name="Fang Y."/>
            <person name="Zhang F."/>
        </authorList>
    </citation>
    <scope>NUCLEOTIDE SEQUENCE [LARGE SCALE GENOMIC DNA]</scope>
    <source>
        <strain evidence="2">hsmgli-8</strain>
    </source>
</reference>
<dbReference type="EMBL" id="JAAVJI010000004">
    <property type="protein sequence ID" value="NJP01246.1"/>
    <property type="molecule type" value="Genomic_DNA"/>
</dbReference>
<name>A0ABX0YCZ0_9PSED</name>
<evidence type="ECO:0000313" key="1">
    <source>
        <dbReference type="EMBL" id="NJP01246.1"/>
    </source>
</evidence>
<accession>A0ABX0YCZ0</accession>
<dbReference type="Proteomes" id="UP000746535">
    <property type="component" value="Unassembled WGS sequence"/>
</dbReference>
<gene>
    <name evidence="1" type="ORF">HBH25_10260</name>
</gene>
<comment type="caution">
    <text evidence="1">The sequence shown here is derived from an EMBL/GenBank/DDBJ whole genome shotgun (WGS) entry which is preliminary data.</text>
</comment>
<proteinExistence type="predicted"/>
<dbReference type="Pfam" id="PF14412">
    <property type="entry name" value="AHH"/>
    <property type="match status" value="1"/>
</dbReference>
<sequence>MANHHLIPEELMKSAQFKALFLRLKKIGWESDGASNGMFLPGSKILAKKIDMPGHWSNHRQYTEAVKNKMMVLNKNSGSLTDIDLALGVKNIQHWASQGLEKGLFKVHSVTGRLL</sequence>
<evidence type="ECO:0000313" key="2">
    <source>
        <dbReference type="Proteomes" id="UP000746535"/>
    </source>
</evidence>
<dbReference type="InterPro" id="IPR032871">
    <property type="entry name" value="AHH_dom_containing"/>
</dbReference>
<dbReference type="RefSeq" id="WP_168083809.1">
    <property type="nucleotide sequence ID" value="NZ_JAAVJI010000004.1"/>
</dbReference>
<keyword evidence="2" id="KW-1185">Reference proteome</keyword>
<protein>
    <submittedName>
        <fullName evidence="1">Uncharacterized protein</fullName>
    </submittedName>
</protein>
<organism evidence="1 2">
    <name type="scientific">Pseudomonas quercus</name>
    <dbReference type="NCBI Taxonomy" id="2722792"/>
    <lineage>
        <taxon>Bacteria</taxon>
        <taxon>Pseudomonadati</taxon>
        <taxon>Pseudomonadota</taxon>
        <taxon>Gammaproteobacteria</taxon>
        <taxon>Pseudomonadales</taxon>
        <taxon>Pseudomonadaceae</taxon>
        <taxon>Pseudomonas</taxon>
    </lineage>
</organism>